<feature type="domain" description="G" evidence="2">
    <location>
        <begin position="57"/>
        <end position="161"/>
    </location>
</feature>
<dbReference type="RefSeq" id="WP_064437568.1">
    <property type="nucleotide sequence ID" value="NZ_CP011485.1"/>
</dbReference>
<feature type="coiled-coil region" evidence="1">
    <location>
        <begin position="185"/>
        <end position="212"/>
    </location>
</feature>
<name>A0A1A9H8W8_HELPX</name>
<evidence type="ECO:0000313" key="5">
    <source>
        <dbReference type="Proteomes" id="UP000078049"/>
    </source>
</evidence>
<dbReference type="Pfam" id="PF01926">
    <property type="entry name" value="MMR_HSR1"/>
    <property type="match status" value="1"/>
</dbReference>
<proteinExistence type="predicted"/>
<dbReference type="NCBIfam" id="NF041922">
    <property type="entry name" value="DLP_LeoA_gen"/>
    <property type="match status" value="1"/>
</dbReference>
<dbReference type="AlphaFoldDB" id="A0A1A9H8W8"/>
<dbReference type="GO" id="GO:0005525">
    <property type="term" value="F:GTP binding"/>
    <property type="evidence" value="ECO:0007669"/>
    <property type="project" value="InterPro"/>
</dbReference>
<evidence type="ECO:0000313" key="4">
    <source>
        <dbReference type="EMBL" id="ANH46836.1"/>
    </source>
</evidence>
<dbReference type="Proteomes" id="UP000078049">
    <property type="component" value="Chromosome"/>
</dbReference>
<evidence type="ECO:0000259" key="3">
    <source>
        <dbReference type="Pfam" id="PF18709"/>
    </source>
</evidence>
<feature type="domain" description="Dynamin-like helical" evidence="3">
    <location>
        <begin position="212"/>
        <end position="542"/>
    </location>
</feature>
<organism evidence="4 5">
    <name type="scientific">Helicobacter pylori</name>
    <name type="common">Campylobacter pylori</name>
    <dbReference type="NCBI Taxonomy" id="210"/>
    <lineage>
        <taxon>Bacteria</taxon>
        <taxon>Pseudomonadati</taxon>
        <taxon>Campylobacterota</taxon>
        <taxon>Epsilonproteobacteria</taxon>
        <taxon>Campylobacterales</taxon>
        <taxon>Helicobacteraceae</taxon>
        <taxon>Helicobacter</taxon>
    </lineage>
</organism>
<dbReference type="PATRIC" id="fig|210.2440.peg.617"/>
<evidence type="ECO:0000256" key="1">
    <source>
        <dbReference type="SAM" id="Coils"/>
    </source>
</evidence>
<dbReference type="EMBL" id="CP011485">
    <property type="protein sequence ID" value="ANH46836.1"/>
    <property type="molecule type" value="Genomic_DNA"/>
</dbReference>
<protein>
    <submittedName>
        <fullName evidence="4">Labile enterotoxin output A</fullName>
    </submittedName>
</protein>
<dbReference type="InterPro" id="IPR049678">
    <property type="entry name" value="LeoA-like"/>
</dbReference>
<dbReference type="SUPFAM" id="SSF52540">
    <property type="entry name" value="P-loop containing nucleoside triphosphate hydrolases"/>
    <property type="match status" value="1"/>
</dbReference>
<sequence>MNETLKQFKENQKRNQENLKKLFDFIQTGEKYGISIEDSLKDKIRNAIGNVADQKLKVALVGGFSEGKTTIAAAWIEKLEKGMKIDHKESSDAVTIYNIDDEIELVDTPGLFGFKEKEHDSGKIERYKDITKKYISEAHLILYTLNPSNPIKESHKDDLNWLFRTLNLLPRTIFVISRFDEEADIEDEEDYNKKFKTKKENIQNRLNDLISLSEKEKESLSIVAVAANPFDLGVEHWLKHKEEFQKLSHIKTLQDATQKKIKENGGKLTIIEEAKKSVIQDVIYRQMPLAKRALQEVGGEMEDLEEMIKQRQQDLQNLKGEISQARINLKEFVTRYFSDLINQVSGTSLATFNDFFEREVGDKGTNIDTRIQNEFERQTQGICNEMVKIGTAFDADRSFFEQHAKTFGSIARSLASSGFINATNIKLARDGIAAVGRFVGVDLALKFKPWGAVKLAGSINKFLPFLGIAIEAWDSYNTRRKMEELEESKGELKSHFEGQKKGILEFINDETKFKQQCFPGVFDLEKCIQEFEEGIKKTQERVQGLEKWIQTGEAFKNSGDFIEVEPE</sequence>
<feature type="coiled-coil region" evidence="1">
    <location>
        <begin position="294"/>
        <end position="335"/>
    </location>
</feature>
<gene>
    <name evidence="4" type="ORF">AA973_03015</name>
</gene>
<evidence type="ECO:0000259" key="2">
    <source>
        <dbReference type="Pfam" id="PF01926"/>
    </source>
</evidence>
<dbReference type="InterPro" id="IPR040576">
    <property type="entry name" value="DLP_helical"/>
</dbReference>
<reference evidence="4 5" key="1">
    <citation type="submission" date="2014-04" db="EMBL/GenBank/DDBJ databases">
        <title>Detecting global and local adaptation in a worldwide sample of Helicobacter pylori genomes.</title>
        <authorList>
            <person name="Montano V."/>
            <person name="Didelot X."/>
            <person name="Foll M."/>
            <person name="Linz B."/>
            <person name="Reinhardt R."/>
            <person name="Suerbaum S."/>
            <person name="Moodley Y."/>
            <person name="Jensen J.D."/>
        </authorList>
    </citation>
    <scope>NUCLEOTIDE SEQUENCE [LARGE SCALE GENOMIC DNA]</scope>
    <source>
        <strain evidence="5">ausabrJ05</strain>
    </source>
</reference>
<keyword evidence="1" id="KW-0175">Coiled coil</keyword>
<dbReference type="InterPro" id="IPR027417">
    <property type="entry name" value="P-loop_NTPase"/>
</dbReference>
<dbReference type="Gene3D" id="3.40.50.300">
    <property type="entry name" value="P-loop containing nucleotide triphosphate hydrolases"/>
    <property type="match status" value="1"/>
</dbReference>
<dbReference type="InterPro" id="IPR006073">
    <property type="entry name" value="GTP-bd"/>
</dbReference>
<accession>A0A1A9H8W8</accession>
<dbReference type="Pfam" id="PF18709">
    <property type="entry name" value="DLP_helical"/>
    <property type="match status" value="1"/>
</dbReference>